<reference evidence="6 7" key="1">
    <citation type="submission" date="2017-05" db="EMBL/GenBank/DDBJ databases">
        <authorList>
            <person name="Varghese N."/>
            <person name="Submissions S."/>
        </authorList>
    </citation>
    <scope>NUCLEOTIDE SEQUENCE [LARGE SCALE GENOMIC DNA]</scope>
    <source>
        <strain evidence="6 7">DSM 21985</strain>
    </source>
</reference>
<dbReference type="AlphaFoldDB" id="A0A521FKP2"/>
<keyword evidence="3" id="KW-0159">Chromosome partition</keyword>
<gene>
    <name evidence="6" type="ORF">SAMN06265219_12146</name>
</gene>
<evidence type="ECO:0000256" key="5">
    <source>
        <dbReference type="SAM" id="MobiDB-lite"/>
    </source>
</evidence>
<evidence type="ECO:0000313" key="7">
    <source>
        <dbReference type="Proteomes" id="UP000317557"/>
    </source>
</evidence>
<dbReference type="NCBIfam" id="TIGR00281">
    <property type="entry name" value="SMC-Scp complex subunit ScpB"/>
    <property type="match status" value="1"/>
</dbReference>
<sequence length="295" mass="34224">MKNDYEFVDGTRLSSVIEALIFASEEPIPGSKVRDIIVDNEEQIEITEETVQDFVDKLNQRYDENGLSFRIERMGGGYTFVTQKKYHYWLSIFQHENAYRKLSQSAIESLAIVAYRQPITKPEVDQIRGVDSGYILRQLMEKALIEVSGRADSPGKPLLYRTTKHFLRHFGINSVDELPKPREIDEILKDDDMAEHRQLLMERQLMMDEMEDEEIEEEENAIDKVLYEMKDQGVEETIEEQKPDDPDEEDSETSDSVDEKDADAPISTNGQNGEEDHHPKKNKETKDNDQTNEEE</sequence>
<dbReference type="InterPro" id="IPR036390">
    <property type="entry name" value="WH_DNA-bd_sf"/>
</dbReference>
<feature type="compositionally biased region" description="Basic and acidic residues" evidence="5">
    <location>
        <begin position="274"/>
        <end position="289"/>
    </location>
</feature>
<dbReference type="GO" id="GO:0051301">
    <property type="term" value="P:cell division"/>
    <property type="evidence" value="ECO:0007669"/>
    <property type="project" value="UniProtKB-KW"/>
</dbReference>
<proteinExistence type="predicted"/>
<dbReference type="GO" id="GO:0051304">
    <property type="term" value="P:chromosome separation"/>
    <property type="evidence" value="ECO:0007669"/>
    <property type="project" value="InterPro"/>
</dbReference>
<feature type="compositionally biased region" description="Basic and acidic residues" evidence="5">
    <location>
        <begin position="231"/>
        <end position="244"/>
    </location>
</feature>
<dbReference type="InterPro" id="IPR005234">
    <property type="entry name" value="ScpB_csome_segregation"/>
</dbReference>
<protein>
    <submittedName>
        <fullName evidence="6">Segregation and condensation protein B</fullName>
    </submittedName>
</protein>
<dbReference type="RefSeq" id="WP_142456251.1">
    <property type="nucleotide sequence ID" value="NZ_FXTP01000021.1"/>
</dbReference>
<feature type="region of interest" description="Disordered" evidence="5">
    <location>
        <begin position="231"/>
        <end position="295"/>
    </location>
</feature>
<feature type="compositionally biased region" description="Acidic residues" evidence="5">
    <location>
        <begin position="245"/>
        <end position="256"/>
    </location>
</feature>
<dbReference type="Proteomes" id="UP000317557">
    <property type="component" value="Unassembled WGS sequence"/>
</dbReference>
<organism evidence="6 7">
    <name type="scientific">Gracilimonas mengyeensis</name>
    <dbReference type="NCBI Taxonomy" id="1302730"/>
    <lineage>
        <taxon>Bacteria</taxon>
        <taxon>Pseudomonadati</taxon>
        <taxon>Balneolota</taxon>
        <taxon>Balneolia</taxon>
        <taxon>Balneolales</taxon>
        <taxon>Balneolaceae</taxon>
        <taxon>Gracilimonas</taxon>
    </lineage>
</organism>
<evidence type="ECO:0000256" key="3">
    <source>
        <dbReference type="ARBA" id="ARBA00022829"/>
    </source>
</evidence>
<dbReference type="PANTHER" id="PTHR34298">
    <property type="entry name" value="SEGREGATION AND CONDENSATION PROTEIN B"/>
    <property type="match status" value="1"/>
</dbReference>
<dbReference type="Gene3D" id="1.10.10.10">
    <property type="entry name" value="Winged helix-like DNA-binding domain superfamily/Winged helix DNA-binding domain"/>
    <property type="match status" value="2"/>
</dbReference>
<dbReference type="PANTHER" id="PTHR34298:SF2">
    <property type="entry name" value="SEGREGATION AND CONDENSATION PROTEIN B"/>
    <property type="match status" value="1"/>
</dbReference>
<evidence type="ECO:0000256" key="2">
    <source>
        <dbReference type="ARBA" id="ARBA00022618"/>
    </source>
</evidence>
<evidence type="ECO:0000256" key="1">
    <source>
        <dbReference type="ARBA" id="ARBA00022490"/>
    </source>
</evidence>
<evidence type="ECO:0000313" key="6">
    <source>
        <dbReference type="EMBL" id="SMO96778.1"/>
    </source>
</evidence>
<keyword evidence="2" id="KW-0132">Cell division</keyword>
<dbReference type="EMBL" id="FXTP01000021">
    <property type="protein sequence ID" value="SMO96778.1"/>
    <property type="molecule type" value="Genomic_DNA"/>
</dbReference>
<dbReference type="SUPFAM" id="SSF46785">
    <property type="entry name" value="Winged helix' DNA-binding domain"/>
    <property type="match status" value="2"/>
</dbReference>
<accession>A0A521FKP2</accession>
<evidence type="ECO:0000256" key="4">
    <source>
        <dbReference type="ARBA" id="ARBA00023306"/>
    </source>
</evidence>
<dbReference type="Pfam" id="PF04079">
    <property type="entry name" value="SMC_ScpB"/>
    <property type="match status" value="1"/>
</dbReference>
<keyword evidence="1" id="KW-0963">Cytoplasm</keyword>
<keyword evidence="4" id="KW-0131">Cell cycle</keyword>
<name>A0A521FKP2_9BACT</name>
<dbReference type="InterPro" id="IPR036388">
    <property type="entry name" value="WH-like_DNA-bd_sf"/>
</dbReference>
<keyword evidence="7" id="KW-1185">Reference proteome</keyword>
<dbReference type="OrthoDB" id="9806226at2"/>